<name>A0A1U7J1T4_9CYAN</name>
<accession>A0A1U7J1T4</accession>
<evidence type="ECO:0000313" key="2">
    <source>
        <dbReference type="EMBL" id="OKH46067.1"/>
    </source>
</evidence>
<dbReference type="EMBL" id="MRCG01000014">
    <property type="protein sequence ID" value="OKH46067.1"/>
    <property type="molecule type" value="Genomic_DNA"/>
</dbReference>
<proteinExistence type="predicted"/>
<keyword evidence="1" id="KW-1133">Transmembrane helix</keyword>
<feature type="transmembrane region" description="Helical" evidence="1">
    <location>
        <begin position="42"/>
        <end position="64"/>
    </location>
</feature>
<organism evidence="2 3">
    <name type="scientific">Phormidium tenue NIES-30</name>
    <dbReference type="NCBI Taxonomy" id="549789"/>
    <lineage>
        <taxon>Bacteria</taxon>
        <taxon>Bacillati</taxon>
        <taxon>Cyanobacteriota</taxon>
        <taxon>Cyanophyceae</taxon>
        <taxon>Oscillatoriophycideae</taxon>
        <taxon>Oscillatoriales</taxon>
        <taxon>Oscillatoriaceae</taxon>
        <taxon>Phormidium</taxon>
    </lineage>
</organism>
<gene>
    <name evidence="2" type="ORF">NIES30_17340</name>
</gene>
<comment type="caution">
    <text evidence="2">The sequence shown here is derived from an EMBL/GenBank/DDBJ whole genome shotgun (WGS) entry which is preliminary data.</text>
</comment>
<dbReference type="Proteomes" id="UP000185557">
    <property type="component" value="Unassembled WGS sequence"/>
</dbReference>
<evidence type="ECO:0000313" key="3">
    <source>
        <dbReference type="Proteomes" id="UP000185557"/>
    </source>
</evidence>
<keyword evidence="3" id="KW-1185">Reference proteome</keyword>
<reference evidence="2 3" key="1">
    <citation type="submission" date="2016-11" db="EMBL/GenBank/DDBJ databases">
        <title>Draft Genome Sequences of Nine Cyanobacterial Strains from Diverse Habitats.</title>
        <authorList>
            <person name="Zhu T."/>
            <person name="Hou S."/>
            <person name="Lu X."/>
            <person name="Hess W.R."/>
        </authorList>
    </citation>
    <scope>NUCLEOTIDE SEQUENCE [LARGE SCALE GENOMIC DNA]</scope>
    <source>
        <strain evidence="2 3">NIES-30</strain>
    </source>
</reference>
<sequence length="196" mass="21005">MNTTQALFTPLVAPYATAATILATTARNTWQALRSDRAIDLYRTLSILLQIAGWLAYIACLLTLQGGKAARRYYEAEWATEVGALALRIDRALTPLDGGATLPQADELPQDSPCTPAPDRVVDPAVALDAAATIHPDQVQSVLNSTGTSTNKLRALANLINLPWRHSRGKGKHMSNSDIRSALAPLIAPDLLAQLS</sequence>
<dbReference type="RefSeq" id="WP_073609699.1">
    <property type="nucleotide sequence ID" value="NZ_MRCG01000014.1"/>
</dbReference>
<protein>
    <submittedName>
        <fullName evidence="2">Uncharacterized protein</fullName>
    </submittedName>
</protein>
<evidence type="ECO:0000256" key="1">
    <source>
        <dbReference type="SAM" id="Phobius"/>
    </source>
</evidence>
<dbReference type="AlphaFoldDB" id="A0A1U7J1T4"/>
<keyword evidence="1" id="KW-0812">Transmembrane</keyword>
<keyword evidence="1" id="KW-0472">Membrane</keyword>